<feature type="transmembrane region" description="Helical" evidence="9">
    <location>
        <begin position="68"/>
        <end position="88"/>
    </location>
</feature>
<proteinExistence type="inferred from homology"/>
<dbReference type="Proteomes" id="UP001372338">
    <property type="component" value="Unassembled WGS sequence"/>
</dbReference>
<comment type="similarity">
    <text evidence="8">Belongs to the amino acid-polyamine-organocation (APC) superfamily. Polyamine:cation symporter (PHS) (TC 2.A.3.12) family.</text>
</comment>
<feature type="transmembrane region" description="Helical" evidence="9">
    <location>
        <begin position="176"/>
        <end position="197"/>
    </location>
</feature>
<keyword evidence="11" id="KW-1185">Reference proteome</keyword>
<evidence type="ECO:0000313" key="10">
    <source>
        <dbReference type="EMBL" id="KAK7275795.1"/>
    </source>
</evidence>
<keyword evidence="5" id="KW-0769">Symport</keyword>
<dbReference type="GO" id="GO:0015203">
    <property type="term" value="F:polyamine transmembrane transporter activity"/>
    <property type="evidence" value="ECO:0007669"/>
    <property type="project" value="UniProtKB-ARBA"/>
</dbReference>
<comment type="subcellular location">
    <subcellularLocation>
        <location evidence="1">Cell membrane</location>
        <topology evidence="1">Multi-pass membrane protein</topology>
    </subcellularLocation>
</comment>
<keyword evidence="4 9" id="KW-0812">Transmembrane</keyword>
<evidence type="ECO:0000256" key="4">
    <source>
        <dbReference type="ARBA" id="ARBA00022692"/>
    </source>
</evidence>
<evidence type="ECO:0000256" key="2">
    <source>
        <dbReference type="ARBA" id="ARBA00022448"/>
    </source>
</evidence>
<dbReference type="Gene3D" id="1.20.1740.10">
    <property type="entry name" value="Amino acid/polyamine transporter I"/>
    <property type="match status" value="2"/>
</dbReference>
<dbReference type="InterPro" id="IPR002293">
    <property type="entry name" value="AA/rel_permease1"/>
</dbReference>
<sequence length="316" mass="34157">MQTATTELVSIAQDGSALSVIPQTAATTKPTTATQKKLTLIPLIFVIYFEVAGGPYGEEPAVQAAGPFFALIGFLIFPFMWCVPQALITAELTTAMPGNGGFVLWADRAFGPFWGSLMGTWKFLSNVINIASFPVYCIEYLTKLFPVFASGWPRYVAILGSTLALSFLNYTGLTIFGYAAVVLAVVSLAPFILITFAGEVDNPKKTFPMALLVAVIITCVSYLAPLFAVIGSVSVDQSFVTAVGLFEAQLSSSVFRYWFGNDVGICCISLVEMEVTLYEEALSDSDEVSIAGDYVLDTIRIFGIYNGYNYQNCVFG</sequence>
<name>A0AAN9FHD1_CROPI</name>
<gene>
    <name evidence="10" type="ORF">RIF29_16919</name>
</gene>
<keyword evidence="7 9" id="KW-0472">Membrane</keyword>
<dbReference type="AlphaFoldDB" id="A0AAN9FHD1"/>
<dbReference type="GO" id="GO:0015293">
    <property type="term" value="F:symporter activity"/>
    <property type="evidence" value="ECO:0007669"/>
    <property type="project" value="UniProtKB-KW"/>
</dbReference>
<dbReference type="InterPro" id="IPR044566">
    <property type="entry name" value="RMV1-like"/>
</dbReference>
<reference evidence="10 11" key="1">
    <citation type="submission" date="2024-01" db="EMBL/GenBank/DDBJ databases">
        <title>The genomes of 5 underutilized Papilionoideae crops provide insights into root nodulation and disease resistanc.</title>
        <authorList>
            <person name="Yuan L."/>
        </authorList>
    </citation>
    <scope>NUCLEOTIDE SEQUENCE [LARGE SCALE GENOMIC DNA]</scope>
    <source>
        <strain evidence="10">ZHUSHIDOU_FW_LH</strain>
        <tissue evidence="10">Leaf</tissue>
    </source>
</reference>
<evidence type="ECO:0000313" key="11">
    <source>
        <dbReference type="Proteomes" id="UP001372338"/>
    </source>
</evidence>
<evidence type="ECO:0000256" key="9">
    <source>
        <dbReference type="SAM" id="Phobius"/>
    </source>
</evidence>
<dbReference type="Pfam" id="PF13520">
    <property type="entry name" value="AA_permease_2"/>
    <property type="match status" value="1"/>
</dbReference>
<feature type="transmembrane region" description="Helical" evidence="9">
    <location>
        <begin position="209"/>
        <end position="230"/>
    </location>
</feature>
<comment type="caution">
    <text evidence="10">The sequence shown here is derived from an EMBL/GenBank/DDBJ whole genome shotgun (WGS) entry which is preliminary data.</text>
</comment>
<dbReference type="GO" id="GO:0005886">
    <property type="term" value="C:plasma membrane"/>
    <property type="evidence" value="ECO:0007669"/>
    <property type="project" value="UniProtKB-SubCell"/>
</dbReference>
<dbReference type="EMBL" id="JAYWIO010000003">
    <property type="protein sequence ID" value="KAK7275795.1"/>
    <property type="molecule type" value="Genomic_DNA"/>
</dbReference>
<evidence type="ECO:0000256" key="8">
    <source>
        <dbReference type="ARBA" id="ARBA00024041"/>
    </source>
</evidence>
<accession>A0AAN9FHD1</accession>
<keyword evidence="3" id="KW-1003">Cell membrane</keyword>
<organism evidence="10 11">
    <name type="scientific">Crotalaria pallida</name>
    <name type="common">Smooth rattlebox</name>
    <name type="synonym">Crotalaria striata</name>
    <dbReference type="NCBI Taxonomy" id="3830"/>
    <lineage>
        <taxon>Eukaryota</taxon>
        <taxon>Viridiplantae</taxon>
        <taxon>Streptophyta</taxon>
        <taxon>Embryophyta</taxon>
        <taxon>Tracheophyta</taxon>
        <taxon>Spermatophyta</taxon>
        <taxon>Magnoliopsida</taxon>
        <taxon>eudicotyledons</taxon>
        <taxon>Gunneridae</taxon>
        <taxon>Pentapetalae</taxon>
        <taxon>rosids</taxon>
        <taxon>fabids</taxon>
        <taxon>Fabales</taxon>
        <taxon>Fabaceae</taxon>
        <taxon>Papilionoideae</taxon>
        <taxon>50 kb inversion clade</taxon>
        <taxon>genistoids sensu lato</taxon>
        <taxon>core genistoids</taxon>
        <taxon>Crotalarieae</taxon>
        <taxon>Crotalaria</taxon>
    </lineage>
</organism>
<feature type="transmembrane region" description="Helical" evidence="9">
    <location>
        <begin position="38"/>
        <end position="56"/>
    </location>
</feature>
<evidence type="ECO:0000256" key="3">
    <source>
        <dbReference type="ARBA" id="ARBA00022475"/>
    </source>
</evidence>
<protein>
    <submittedName>
        <fullName evidence="10">Uncharacterized protein</fullName>
    </submittedName>
</protein>
<dbReference type="PANTHER" id="PTHR45826">
    <property type="entry name" value="POLYAMINE TRANSPORTER PUT1"/>
    <property type="match status" value="1"/>
</dbReference>
<keyword evidence="6 9" id="KW-1133">Transmembrane helix</keyword>
<keyword evidence="2" id="KW-0813">Transport</keyword>
<evidence type="ECO:0000256" key="7">
    <source>
        <dbReference type="ARBA" id="ARBA00023136"/>
    </source>
</evidence>
<evidence type="ECO:0000256" key="1">
    <source>
        <dbReference type="ARBA" id="ARBA00004651"/>
    </source>
</evidence>
<dbReference type="PANTHER" id="PTHR45826:SF8">
    <property type="entry name" value="CATIONIC AMINO ACID TRANSPORTER"/>
    <property type="match status" value="1"/>
</dbReference>
<evidence type="ECO:0000256" key="5">
    <source>
        <dbReference type="ARBA" id="ARBA00022847"/>
    </source>
</evidence>
<evidence type="ECO:0000256" key="6">
    <source>
        <dbReference type="ARBA" id="ARBA00022989"/>
    </source>
</evidence>
<feature type="transmembrane region" description="Helical" evidence="9">
    <location>
        <begin position="152"/>
        <end position="170"/>
    </location>
</feature>